<proteinExistence type="predicted"/>
<feature type="region of interest" description="Disordered" evidence="1">
    <location>
        <begin position="1"/>
        <end position="21"/>
    </location>
</feature>
<protein>
    <recommendedName>
        <fullName evidence="2">Rho-GAP domain-containing protein</fullName>
    </recommendedName>
</protein>
<dbReference type="Pfam" id="PF00620">
    <property type="entry name" value="RhoGAP"/>
    <property type="match status" value="1"/>
</dbReference>
<gene>
    <name evidence="3" type="ORF">PBIL07802_LOCUS18961</name>
</gene>
<feature type="domain" description="Rho-GAP" evidence="2">
    <location>
        <begin position="115"/>
        <end position="307"/>
    </location>
</feature>
<name>A0A7S3G915_9EUKA</name>
<accession>A0A7S3G915</accession>
<dbReference type="AlphaFoldDB" id="A0A7S3G915"/>
<dbReference type="CDD" id="cd00159">
    <property type="entry name" value="RhoGAP"/>
    <property type="match status" value="1"/>
</dbReference>
<evidence type="ECO:0000256" key="1">
    <source>
        <dbReference type="SAM" id="MobiDB-lite"/>
    </source>
</evidence>
<dbReference type="PANTHER" id="PTHR45808">
    <property type="entry name" value="RHO GTPASE-ACTIVATING PROTEIN 68F"/>
    <property type="match status" value="1"/>
</dbReference>
<reference evidence="3" key="1">
    <citation type="submission" date="2021-01" db="EMBL/GenBank/DDBJ databases">
        <authorList>
            <person name="Corre E."/>
            <person name="Pelletier E."/>
            <person name="Niang G."/>
            <person name="Scheremetjew M."/>
            <person name="Finn R."/>
            <person name="Kale V."/>
            <person name="Holt S."/>
            <person name="Cochrane G."/>
            <person name="Meng A."/>
            <person name="Brown T."/>
            <person name="Cohen L."/>
        </authorList>
    </citation>
    <scope>NUCLEOTIDE SEQUENCE</scope>
    <source>
        <strain evidence="3">NIES-2562</strain>
    </source>
</reference>
<dbReference type="GO" id="GO:0007264">
    <property type="term" value="P:small GTPase-mediated signal transduction"/>
    <property type="evidence" value="ECO:0007669"/>
    <property type="project" value="TreeGrafter"/>
</dbReference>
<dbReference type="GO" id="GO:0005096">
    <property type="term" value="F:GTPase activator activity"/>
    <property type="evidence" value="ECO:0007669"/>
    <property type="project" value="TreeGrafter"/>
</dbReference>
<feature type="region of interest" description="Disordered" evidence="1">
    <location>
        <begin position="337"/>
        <end position="361"/>
    </location>
</feature>
<dbReference type="EMBL" id="HBIB01029100">
    <property type="protein sequence ID" value="CAE0256705.1"/>
    <property type="molecule type" value="Transcribed_RNA"/>
</dbReference>
<evidence type="ECO:0000259" key="2">
    <source>
        <dbReference type="PROSITE" id="PS50238"/>
    </source>
</evidence>
<dbReference type="Gene3D" id="1.10.555.10">
    <property type="entry name" value="Rho GTPase activation protein"/>
    <property type="match status" value="1"/>
</dbReference>
<dbReference type="InterPro" id="IPR000198">
    <property type="entry name" value="RhoGAP_dom"/>
</dbReference>
<dbReference type="GO" id="GO:0005737">
    <property type="term" value="C:cytoplasm"/>
    <property type="evidence" value="ECO:0007669"/>
    <property type="project" value="TreeGrafter"/>
</dbReference>
<dbReference type="PANTHER" id="PTHR45808:SF2">
    <property type="entry name" value="RHO GTPASE-ACTIVATING PROTEIN 68F"/>
    <property type="match status" value="1"/>
</dbReference>
<evidence type="ECO:0000313" key="3">
    <source>
        <dbReference type="EMBL" id="CAE0256705.1"/>
    </source>
</evidence>
<organism evidence="3">
    <name type="scientific">Palpitomonas bilix</name>
    <dbReference type="NCBI Taxonomy" id="652834"/>
    <lineage>
        <taxon>Eukaryota</taxon>
        <taxon>Eukaryota incertae sedis</taxon>
    </lineage>
</organism>
<dbReference type="SMART" id="SM00324">
    <property type="entry name" value="RhoGAP"/>
    <property type="match status" value="1"/>
</dbReference>
<dbReference type="SUPFAM" id="SSF48350">
    <property type="entry name" value="GTPase activation domain, GAP"/>
    <property type="match status" value="1"/>
</dbReference>
<dbReference type="PROSITE" id="PS50238">
    <property type="entry name" value="RHOGAP"/>
    <property type="match status" value="1"/>
</dbReference>
<sequence>MEEARGSQEVNVGGVTGGSKKKGGLAKIENGFKSAFSATSRFFKNTGEKVAESKFGQKMKEAGKKTKALGQQMVTSTKDGKVAQKFQRFGDNVNLKMNELFKKDHNKAPVFGVAIRLYQLRHPGRLYPFFVENALDFVASDGLGRPGIFVTPVDASLPLALRRAIDHNEAAMDLSKSGEPHVVAELLRQYFRDMPEPLFGFKGSEVLVGIARDEVLHNTDTIDVDAYASAIMKLQPANRAMVRKLLSTLHAVHEQAAINGVSIEELGMSLGPLILRPKSKIALFVADNMLFICRALRNMVLSWDAIMAKVPSHDEVASSVMSSIPVATPVEEGETLTTPAHVGGESGGVSEEEDPHLDWAK</sequence>
<dbReference type="InterPro" id="IPR008936">
    <property type="entry name" value="Rho_GTPase_activation_prot"/>
</dbReference>